<dbReference type="EMBL" id="GDJX01016350">
    <property type="protein sequence ID" value="JAT51586.1"/>
    <property type="molecule type" value="Transcribed_RNA"/>
</dbReference>
<reference evidence="3" key="1">
    <citation type="submission" date="2015-07" db="EMBL/GenBank/DDBJ databases">
        <title>Transcriptome Assembly of Anthurium amnicola.</title>
        <authorList>
            <person name="Suzuki J."/>
        </authorList>
    </citation>
    <scope>NUCLEOTIDE SEQUENCE</scope>
</reference>
<dbReference type="Gene3D" id="2.60.20.30">
    <property type="match status" value="1"/>
</dbReference>
<keyword evidence="1" id="KW-1133">Transmembrane helix</keyword>
<evidence type="ECO:0000256" key="1">
    <source>
        <dbReference type="SAM" id="Phobius"/>
    </source>
</evidence>
<evidence type="ECO:0000313" key="3">
    <source>
        <dbReference type="EMBL" id="JAT54137.1"/>
    </source>
</evidence>
<feature type="transmembrane region" description="Helical" evidence="1">
    <location>
        <begin position="38"/>
        <end position="57"/>
    </location>
</feature>
<proteinExistence type="predicted"/>
<feature type="non-terminal residue" evidence="3">
    <location>
        <position position="1"/>
    </location>
</feature>
<accession>A0A1D1YHM2</accession>
<keyword evidence="1" id="KW-0812">Transmembrane</keyword>
<organism evidence="3">
    <name type="scientific">Anthurium amnicola</name>
    <dbReference type="NCBI Taxonomy" id="1678845"/>
    <lineage>
        <taxon>Eukaryota</taxon>
        <taxon>Viridiplantae</taxon>
        <taxon>Streptophyta</taxon>
        <taxon>Embryophyta</taxon>
        <taxon>Tracheophyta</taxon>
        <taxon>Spermatophyta</taxon>
        <taxon>Magnoliopsida</taxon>
        <taxon>Liliopsida</taxon>
        <taxon>Araceae</taxon>
        <taxon>Pothoideae</taxon>
        <taxon>Potheae</taxon>
        <taxon>Anthurium</taxon>
    </lineage>
</organism>
<sequence>SLKLPLSSYSSSSAASAASIPTNPRTTPPMATPCRPSAPLAVALVVVVLLLAAAPTWTSALSTLTLFEGPGCSGAAATYQCGYHQIPLRGGWNFSYDEGYPFLLLRFPGRRTSARTLLSPITTRYAWDAQSCDVPDTQYAQLNC</sequence>
<gene>
    <name evidence="3" type="primary">AMP1_5</name>
    <name evidence="2" type="synonym">AMP1_15</name>
    <name evidence="3" type="ORF">g.30098</name>
    <name evidence="2" type="ORF">g.30100</name>
</gene>
<dbReference type="EMBL" id="GDJX01013799">
    <property type="protein sequence ID" value="JAT54137.1"/>
    <property type="molecule type" value="Transcribed_RNA"/>
</dbReference>
<protein>
    <submittedName>
        <fullName evidence="3">Antimicrobial peptide 1</fullName>
    </submittedName>
</protein>
<evidence type="ECO:0000313" key="2">
    <source>
        <dbReference type="EMBL" id="JAT51586.1"/>
    </source>
</evidence>
<name>A0A1D1YHM2_9ARAE</name>
<dbReference type="AlphaFoldDB" id="A0A1D1YHM2"/>
<keyword evidence="1" id="KW-0472">Membrane</keyword>
<dbReference type="InterPro" id="IPR015791">
    <property type="entry name" value="Antimic/Inh_G_crystallin-like"/>
</dbReference>